<comment type="subunit">
    <text evidence="4">Homotrimer.</text>
</comment>
<reference evidence="10" key="1">
    <citation type="journal article" date="2019" name="Int. J. Syst. Evol. Microbiol.">
        <title>The Global Catalogue of Microorganisms (GCM) 10K type strain sequencing project: providing services to taxonomists for standard genome sequencing and annotation.</title>
        <authorList>
            <consortium name="The Broad Institute Genomics Platform"/>
            <consortium name="The Broad Institute Genome Sequencing Center for Infectious Disease"/>
            <person name="Wu L."/>
            <person name="Ma J."/>
        </authorList>
    </citation>
    <scope>NUCLEOTIDE SEQUENCE [LARGE SCALE GENOMIC DNA]</scope>
    <source>
        <strain evidence="10">JCM 18302</strain>
    </source>
</reference>
<dbReference type="EC" id="4.1.2.14" evidence="5"/>
<dbReference type="NCBIfam" id="TIGR01182">
    <property type="entry name" value="eda"/>
    <property type="match status" value="1"/>
</dbReference>
<dbReference type="Pfam" id="PF01081">
    <property type="entry name" value="Aldolase"/>
    <property type="match status" value="1"/>
</dbReference>
<keyword evidence="7" id="KW-0704">Schiff base</keyword>
<comment type="caution">
    <text evidence="9">The sequence shown here is derived from an EMBL/GenBank/DDBJ whole genome shotgun (WGS) entry which is preliminary data.</text>
</comment>
<evidence type="ECO:0000256" key="2">
    <source>
        <dbReference type="ARBA" id="ARBA00004736"/>
    </source>
</evidence>
<dbReference type="InterPro" id="IPR031338">
    <property type="entry name" value="KDPG/KHG_AS_2"/>
</dbReference>
<accession>A0ABP9NT17</accession>
<dbReference type="EMBL" id="BAABJO010000027">
    <property type="protein sequence ID" value="GAA5133403.1"/>
    <property type="molecule type" value="Genomic_DNA"/>
</dbReference>
<dbReference type="PANTHER" id="PTHR30246">
    <property type="entry name" value="2-KETO-3-DEOXY-6-PHOSPHOGLUCONATE ALDOLASE"/>
    <property type="match status" value="1"/>
</dbReference>
<name>A0ABP9NT17_9PSEU</name>
<dbReference type="Gene3D" id="3.20.20.70">
    <property type="entry name" value="Aldolase class I"/>
    <property type="match status" value="1"/>
</dbReference>
<dbReference type="PROSITE" id="PS00159">
    <property type="entry name" value="ALDOLASE_KDPG_KHG_1"/>
    <property type="match status" value="1"/>
</dbReference>
<proteinExistence type="inferred from homology"/>
<comment type="catalytic activity">
    <reaction evidence="1">
        <text>2-dehydro-3-deoxy-6-phospho-D-gluconate = D-glyceraldehyde 3-phosphate + pyruvate</text>
        <dbReference type="Rhea" id="RHEA:17089"/>
        <dbReference type="ChEBI" id="CHEBI:15361"/>
        <dbReference type="ChEBI" id="CHEBI:57569"/>
        <dbReference type="ChEBI" id="CHEBI:59776"/>
        <dbReference type="EC" id="4.1.2.14"/>
    </reaction>
</comment>
<evidence type="ECO:0000313" key="10">
    <source>
        <dbReference type="Proteomes" id="UP001500804"/>
    </source>
</evidence>
<dbReference type="PROSITE" id="PS00160">
    <property type="entry name" value="ALDOLASE_KDPG_KHG_2"/>
    <property type="match status" value="1"/>
</dbReference>
<evidence type="ECO:0000256" key="1">
    <source>
        <dbReference type="ARBA" id="ARBA00000654"/>
    </source>
</evidence>
<dbReference type="Proteomes" id="UP001500804">
    <property type="component" value="Unassembled WGS sequence"/>
</dbReference>
<evidence type="ECO:0000256" key="4">
    <source>
        <dbReference type="ARBA" id="ARBA00011233"/>
    </source>
</evidence>
<dbReference type="InterPro" id="IPR013785">
    <property type="entry name" value="Aldolase_TIM"/>
</dbReference>
<sequence length="216" mass="21610">MALESDILTAVEALAVVPVVEIDDAATAVPLARTLAEAGLPVVEVTFRTPAARDAVAAIAAELPDFLLGAGTLVLPDMVVSAAEAGARFGVSPGRSGACLAAAREAGLPFVPGAVTPSEVGACLEAGAKHIKFFPAGAYGGIATLKALDGPFGWTGARFMPTGGVRPENAAEYLGLPNVFAVGGTWVAPRADIAAGRWDAIAERARAAAALRPGAA</sequence>
<dbReference type="PANTHER" id="PTHR30246:SF1">
    <property type="entry name" value="2-DEHYDRO-3-DEOXY-6-PHOSPHOGALACTONATE ALDOLASE-RELATED"/>
    <property type="match status" value="1"/>
</dbReference>
<evidence type="ECO:0000256" key="3">
    <source>
        <dbReference type="ARBA" id="ARBA00006906"/>
    </source>
</evidence>
<evidence type="ECO:0000256" key="5">
    <source>
        <dbReference type="ARBA" id="ARBA00013063"/>
    </source>
</evidence>
<keyword evidence="6" id="KW-0456">Lyase</keyword>
<protein>
    <recommendedName>
        <fullName evidence="5">2-dehydro-3-deoxy-phosphogluconate aldolase</fullName>
        <ecNumber evidence="5">4.1.2.14</ecNumber>
    </recommendedName>
</protein>
<gene>
    <name evidence="9" type="ORF">GCM10023320_59510</name>
</gene>
<evidence type="ECO:0000256" key="6">
    <source>
        <dbReference type="ARBA" id="ARBA00023239"/>
    </source>
</evidence>
<comment type="pathway">
    <text evidence="2">Carbohydrate acid metabolism; 2-dehydro-3-deoxy-D-gluconate degradation; D-glyceraldehyde 3-phosphate and pyruvate from 2-dehydro-3-deoxy-D-gluconate: step 2/2.</text>
</comment>
<keyword evidence="8" id="KW-0119">Carbohydrate metabolism</keyword>
<evidence type="ECO:0000313" key="9">
    <source>
        <dbReference type="EMBL" id="GAA5133403.1"/>
    </source>
</evidence>
<comment type="similarity">
    <text evidence="3">Belongs to the KHG/KDPG aldolase family.</text>
</comment>
<dbReference type="CDD" id="cd00452">
    <property type="entry name" value="KDPG_aldolase"/>
    <property type="match status" value="1"/>
</dbReference>
<dbReference type="SUPFAM" id="SSF51569">
    <property type="entry name" value="Aldolase"/>
    <property type="match status" value="1"/>
</dbReference>
<evidence type="ECO:0000256" key="8">
    <source>
        <dbReference type="ARBA" id="ARBA00023277"/>
    </source>
</evidence>
<organism evidence="9 10">
    <name type="scientific">Pseudonocardia adelaidensis</name>
    <dbReference type="NCBI Taxonomy" id="648754"/>
    <lineage>
        <taxon>Bacteria</taxon>
        <taxon>Bacillati</taxon>
        <taxon>Actinomycetota</taxon>
        <taxon>Actinomycetes</taxon>
        <taxon>Pseudonocardiales</taxon>
        <taxon>Pseudonocardiaceae</taxon>
        <taxon>Pseudonocardia</taxon>
    </lineage>
</organism>
<dbReference type="InterPro" id="IPR000887">
    <property type="entry name" value="Aldlse_KDPG_KHG"/>
</dbReference>
<evidence type="ECO:0000256" key="7">
    <source>
        <dbReference type="ARBA" id="ARBA00023270"/>
    </source>
</evidence>
<keyword evidence="10" id="KW-1185">Reference proteome</keyword>
<dbReference type="RefSeq" id="WP_345609454.1">
    <property type="nucleotide sequence ID" value="NZ_BAABJO010000027.1"/>
</dbReference>
<dbReference type="InterPro" id="IPR031337">
    <property type="entry name" value="KDPG/KHG_AS_1"/>
</dbReference>